<keyword evidence="1" id="KW-0472">Membrane</keyword>
<dbReference type="Pfam" id="PF16872">
    <property type="entry name" value="putAbiC"/>
    <property type="match status" value="1"/>
</dbReference>
<sequence length="311" mass="35513">MLKKVVLLATVLAISIVAVACYFYFDQFSGGFSSKSSDWGNFGSYIGGAVGAIFASLSFLALLYTVFLQREELTTAISALEDGAASQRKQVENHEAQKFETTFYSLLDLHNRAVKELDFKLADFSGYLHNLETDDSVSVDSYLAARQEHVLENVELSQYFRVLYQLLKFIAKNNIRNNEKQFSELSLGCRDTISKYENDEKMYASLVRSFVPVKLLPVLALNCIPTYAGLNNLQRYWALLERYSFLEHMRLDHLPINMSTFLIFDRYSYAMGEKGQNVIEGLVRQLKSKYPDKFESDLMEGGYLHTYADHV</sequence>
<dbReference type="PROSITE" id="PS51257">
    <property type="entry name" value="PROKAR_LIPOPROTEIN"/>
    <property type="match status" value="1"/>
</dbReference>
<dbReference type="AlphaFoldDB" id="A0A558CKF4"/>
<evidence type="ECO:0000313" key="3">
    <source>
        <dbReference type="Proteomes" id="UP000317355"/>
    </source>
</evidence>
<reference evidence="2 3" key="1">
    <citation type="submission" date="2019-07" db="EMBL/GenBank/DDBJ databases">
        <title>The pathways for chlorine oxyanion respiration interact through the shared metabolite chlorate.</title>
        <authorList>
            <person name="Barnum T.P."/>
            <person name="Cheng Y."/>
            <person name="Hill K.A."/>
            <person name="Lucas L.N."/>
            <person name="Carlson H.K."/>
            <person name="Coates J.D."/>
        </authorList>
    </citation>
    <scope>NUCLEOTIDE SEQUENCE [LARGE SCALE GENOMIC DNA]</scope>
    <source>
        <strain evidence="2">BK-3</strain>
    </source>
</reference>
<evidence type="ECO:0000313" key="2">
    <source>
        <dbReference type="EMBL" id="TVT49243.1"/>
    </source>
</evidence>
<gene>
    <name evidence="2" type="ORF">FHK82_17335</name>
</gene>
<accession>A0A558CKF4</accession>
<keyword evidence="1" id="KW-1133">Transmembrane helix</keyword>
<evidence type="ECO:0000256" key="1">
    <source>
        <dbReference type="SAM" id="Phobius"/>
    </source>
</evidence>
<dbReference type="InterPro" id="IPR031709">
    <property type="entry name" value="PutAbiC"/>
</dbReference>
<evidence type="ECO:0008006" key="4">
    <source>
        <dbReference type="Google" id="ProtNLM"/>
    </source>
</evidence>
<organism evidence="2 3">
    <name type="scientific">Sedimenticola thiotaurini</name>
    <dbReference type="NCBI Taxonomy" id="1543721"/>
    <lineage>
        <taxon>Bacteria</taxon>
        <taxon>Pseudomonadati</taxon>
        <taxon>Pseudomonadota</taxon>
        <taxon>Gammaproteobacteria</taxon>
        <taxon>Chromatiales</taxon>
        <taxon>Sedimenticolaceae</taxon>
        <taxon>Sedimenticola</taxon>
    </lineage>
</organism>
<proteinExistence type="predicted"/>
<dbReference type="EMBL" id="VMRY01000125">
    <property type="protein sequence ID" value="TVT49243.1"/>
    <property type="molecule type" value="Genomic_DNA"/>
</dbReference>
<dbReference type="Proteomes" id="UP000317355">
    <property type="component" value="Unassembled WGS sequence"/>
</dbReference>
<feature type="transmembrane region" description="Helical" evidence="1">
    <location>
        <begin position="45"/>
        <end position="67"/>
    </location>
</feature>
<protein>
    <recommendedName>
        <fullName evidence="4">Phage abortive infection protein</fullName>
    </recommendedName>
</protein>
<comment type="caution">
    <text evidence="2">The sequence shown here is derived from an EMBL/GenBank/DDBJ whole genome shotgun (WGS) entry which is preliminary data.</text>
</comment>
<keyword evidence="1" id="KW-0812">Transmembrane</keyword>
<name>A0A558CKF4_9GAMM</name>
<feature type="transmembrane region" description="Helical" evidence="1">
    <location>
        <begin position="5"/>
        <end position="25"/>
    </location>
</feature>